<feature type="region of interest" description="Disordered" evidence="1">
    <location>
        <begin position="41"/>
        <end position="62"/>
    </location>
</feature>
<feature type="chain" id="PRO_5040271198" evidence="3">
    <location>
        <begin position="22"/>
        <end position="581"/>
    </location>
</feature>
<comment type="caution">
    <text evidence="4">The sequence shown here is derived from an EMBL/GenBank/DDBJ whole genome shotgun (WGS) entry which is preliminary data.</text>
</comment>
<evidence type="ECO:0000256" key="2">
    <source>
        <dbReference type="SAM" id="Phobius"/>
    </source>
</evidence>
<dbReference type="Proteomes" id="UP001049176">
    <property type="component" value="Chromosome 8"/>
</dbReference>
<proteinExistence type="predicted"/>
<accession>A0A9P7RSX7</accession>
<dbReference type="GeneID" id="66081821"/>
<protein>
    <submittedName>
        <fullName evidence="4">Uncharacterized protein</fullName>
    </submittedName>
</protein>
<sequence>MPLVDFGLLVVVLAIAFQVEAELTDSITLSEVTRTKEVGSSGVSRSWSRGLQPAGTASDGSQTTFSEKVVEYEMTMSEGATLTFSTTSWEDLRIQSASGYVRIQKGSTDSSVESCSSVSGGGSCMNSINGLSQVQSSSGQSTATRGLVVTSTTSLLPVQTPTVVNSAAVPSTVTPSATAISLLASTSKNSDILRPALIGSLLGGLGVVLLVVGLFFVCRRQRRKTKGRKQGFCRELVGGRSINDISHRQHHYRSFRNPSSMAESSRDGISIDSSYFPYTKSPPHSPTQSFSAPVLSFKPHGQASPSPLSVAAPFSAEPQLGVGSLVPAESTRDTLTSQATVVASTLVSRQNTSDSITSSDSYTHPGHGFRIHPSRFIEELSLSESYMESLMAGRNSKMIYQEPNEMEPESPTHSHEDHDHEKGRVQSSSTLSEDTTRTHPDHDHDHERSPPPSPSPLSTTPRDSPNFATRSRTPNLGLFSHPSLLPITSRSVPHLPHAHSSSMPTTPTSPPHSVPRSWVTPSPFSHQTFETAEDGRSRRDSDMSTVNLPTRTISRSRPRPRSWSATAFTTDHGGMWYGYAV</sequence>
<evidence type="ECO:0000313" key="4">
    <source>
        <dbReference type="EMBL" id="KAG7088780.1"/>
    </source>
</evidence>
<feature type="region of interest" description="Disordered" evidence="1">
    <location>
        <begin position="404"/>
        <end position="524"/>
    </location>
</feature>
<dbReference type="EMBL" id="CM032188">
    <property type="protein sequence ID" value="KAG7088780.1"/>
    <property type="molecule type" value="Genomic_DNA"/>
</dbReference>
<keyword evidence="2" id="KW-0472">Membrane</keyword>
<keyword evidence="5" id="KW-1185">Reference proteome</keyword>
<feature type="compositionally biased region" description="Basic and acidic residues" evidence="1">
    <location>
        <begin position="434"/>
        <end position="449"/>
    </location>
</feature>
<dbReference type="OrthoDB" id="3071680at2759"/>
<evidence type="ECO:0000313" key="5">
    <source>
        <dbReference type="Proteomes" id="UP001049176"/>
    </source>
</evidence>
<feature type="compositionally biased region" description="Low complexity" evidence="1">
    <location>
        <begin position="456"/>
        <end position="465"/>
    </location>
</feature>
<feature type="compositionally biased region" description="Basic and acidic residues" evidence="1">
    <location>
        <begin position="410"/>
        <end position="424"/>
    </location>
</feature>
<keyword evidence="2" id="KW-1133">Transmembrane helix</keyword>
<feature type="region of interest" description="Disordered" evidence="1">
    <location>
        <begin position="348"/>
        <end position="370"/>
    </location>
</feature>
<reference evidence="4" key="1">
    <citation type="journal article" date="2021" name="Genome Biol. Evol.">
        <title>The assembled and annotated genome of the fairy-ring fungus Marasmius oreades.</title>
        <authorList>
            <person name="Hiltunen M."/>
            <person name="Ament-Velasquez S.L."/>
            <person name="Johannesson H."/>
        </authorList>
    </citation>
    <scope>NUCLEOTIDE SEQUENCE</scope>
    <source>
        <strain evidence="4">03SP1</strain>
    </source>
</reference>
<organism evidence="4 5">
    <name type="scientific">Marasmius oreades</name>
    <name type="common">fairy-ring Marasmius</name>
    <dbReference type="NCBI Taxonomy" id="181124"/>
    <lineage>
        <taxon>Eukaryota</taxon>
        <taxon>Fungi</taxon>
        <taxon>Dikarya</taxon>
        <taxon>Basidiomycota</taxon>
        <taxon>Agaricomycotina</taxon>
        <taxon>Agaricomycetes</taxon>
        <taxon>Agaricomycetidae</taxon>
        <taxon>Agaricales</taxon>
        <taxon>Marasmiineae</taxon>
        <taxon>Marasmiaceae</taxon>
        <taxon>Marasmius</taxon>
    </lineage>
</organism>
<dbReference type="RefSeq" id="XP_043005251.1">
    <property type="nucleotide sequence ID" value="XM_043157883.1"/>
</dbReference>
<feature type="signal peptide" evidence="3">
    <location>
        <begin position="1"/>
        <end position="21"/>
    </location>
</feature>
<dbReference type="KEGG" id="more:E1B28_012746"/>
<feature type="compositionally biased region" description="Low complexity" evidence="1">
    <location>
        <begin position="41"/>
        <end position="50"/>
    </location>
</feature>
<name>A0A9P7RSX7_9AGAR</name>
<feature type="compositionally biased region" description="Low complexity" evidence="1">
    <location>
        <begin position="352"/>
        <end position="361"/>
    </location>
</feature>
<dbReference type="AlphaFoldDB" id="A0A9P7RSX7"/>
<feature type="transmembrane region" description="Helical" evidence="2">
    <location>
        <begin position="196"/>
        <end position="218"/>
    </location>
</feature>
<evidence type="ECO:0000256" key="3">
    <source>
        <dbReference type="SAM" id="SignalP"/>
    </source>
</evidence>
<keyword evidence="2" id="KW-0812">Transmembrane</keyword>
<keyword evidence="3" id="KW-0732">Signal</keyword>
<gene>
    <name evidence="4" type="ORF">E1B28_012746</name>
</gene>
<evidence type="ECO:0000256" key="1">
    <source>
        <dbReference type="SAM" id="MobiDB-lite"/>
    </source>
</evidence>